<dbReference type="PANTHER" id="PTHR35936">
    <property type="entry name" value="MEMBRANE-BOUND LYTIC MUREIN TRANSGLYCOSYLASE F"/>
    <property type="match status" value="1"/>
</dbReference>
<dbReference type="SMART" id="SM00062">
    <property type="entry name" value="PBPb"/>
    <property type="match status" value="1"/>
</dbReference>
<dbReference type="PROSITE" id="PS51257">
    <property type="entry name" value="PROKAR_LIPOPROTEIN"/>
    <property type="match status" value="1"/>
</dbReference>
<dbReference type="Gene3D" id="3.40.190.10">
    <property type="entry name" value="Periplasmic binding protein-like II"/>
    <property type="match status" value="2"/>
</dbReference>
<dbReference type="SUPFAM" id="SSF53850">
    <property type="entry name" value="Periplasmic binding protein-like II"/>
    <property type="match status" value="1"/>
</dbReference>
<dbReference type="AlphaFoldDB" id="A0A7H9CK01"/>
<accession>A0A7H9CK01</accession>
<reference evidence="3 4" key="1">
    <citation type="submission" date="2020-02" db="EMBL/GenBank/DDBJ databases">
        <title>Complete genome sequence of the novel Campylobacter species Candidatus Campylobacter infans.</title>
        <authorList>
            <person name="Duim B."/>
            <person name="Zomer A."/>
            <person name="van der Graaf L."/>
            <person name="Wagenaar J."/>
        </authorList>
    </citation>
    <scope>NUCLEOTIDE SEQUENCE [LARGE SCALE GENOMIC DNA]</scope>
    <source>
        <strain evidence="3 4">19S00001</strain>
    </source>
</reference>
<evidence type="ECO:0000256" key="1">
    <source>
        <dbReference type="ARBA" id="ARBA00022729"/>
    </source>
</evidence>
<dbReference type="KEGG" id="cinf:CINF_1104"/>
<proteinExistence type="predicted"/>
<name>A0A7H9CK01_9BACT</name>
<dbReference type="RefSeq" id="WP_179974797.1">
    <property type="nucleotide sequence ID" value="NZ_CP049075.1"/>
</dbReference>
<keyword evidence="1" id="KW-0732">Signal</keyword>
<dbReference type="EMBL" id="CP049075">
    <property type="protein sequence ID" value="QLI05598.1"/>
    <property type="molecule type" value="Genomic_DNA"/>
</dbReference>
<sequence length="256" mass="28347">MFKKAILVIFAGILLSSCGKQKDLIIVTCGTYKPFSYTQNNQLKGIDIEIIQQIANASNSKLLLLSAGQYNLIEYVSSVDVDGAICAISPDDKSKKIVNFSQIYHGENIEILVNSTNYTGKVLLEAKNEKELIDVMKELSQSRIGAIAGTLSEKIAKDYAIKYFDDSSVITFKQTKSALKALTSGDIDLLLLVRNSTDYKQSFPKLAQINSPLFSENFAIAISKNKPELLAQVNEILKQMKANGTLEKIKKKYSKM</sequence>
<dbReference type="Proteomes" id="UP000509414">
    <property type="component" value="Chromosome"/>
</dbReference>
<dbReference type="PANTHER" id="PTHR35936:SF17">
    <property type="entry name" value="ARGININE-BINDING EXTRACELLULAR PROTEIN ARTP"/>
    <property type="match status" value="1"/>
</dbReference>
<protein>
    <submittedName>
        <fullName evidence="3">Amino acid ABC transporter, periplasmic amino acid-binding protein</fullName>
    </submittedName>
</protein>
<gene>
    <name evidence="3" type="ORF">CINF_1104</name>
</gene>
<evidence type="ECO:0000313" key="3">
    <source>
        <dbReference type="EMBL" id="QLI05598.1"/>
    </source>
</evidence>
<organism evidence="3 4">
    <name type="scientific">Candidatus Campylobacter infans</name>
    <dbReference type="NCBI Taxonomy" id="2561898"/>
    <lineage>
        <taxon>Bacteria</taxon>
        <taxon>Pseudomonadati</taxon>
        <taxon>Campylobacterota</taxon>
        <taxon>Epsilonproteobacteria</taxon>
        <taxon>Campylobacterales</taxon>
        <taxon>Campylobacteraceae</taxon>
        <taxon>Campylobacter</taxon>
    </lineage>
</organism>
<evidence type="ECO:0000259" key="2">
    <source>
        <dbReference type="SMART" id="SM00062"/>
    </source>
</evidence>
<dbReference type="CDD" id="cd13530">
    <property type="entry name" value="PBP2_peptides_like"/>
    <property type="match status" value="1"/>
</dbReference>
<evidence type="ECO:0000313" key="4">
    <source>
        <dbReference type="Proteomes" id="UP000509414"/>
    </source>
</evidence>
<dbReference type="InterPro" id="IPR001638">
    <property type="entry name" value="Solute-binding_3/MltF_N"/>
</dbReference>
<feature type="domain" description="Solute-binding protein family 3/N-terminal" evidence="2">
    <location>
        <begin position="23"/>
        <end position="256"/>
    </location>
</feature>
<keyword evidence="4" id="KW-1185">Reference proteome</keyword>
<dbReference type="Pfam" id="PF00497">
    <property type="entry name" value="SBP_bac_3"/>
    <property type="match status" value="1"/>
</dbReference>